<protein>
    <submittedName>
        <fullName evidence="2">Uncharacterized protein</fullName>
    </submittedName>
</protein>
<sequence>MLFTRLTLVEACVKWRRGKCPWDGWGNPGAGALSNRGGAVGGRRSPH</sequence>
<dbReference type="AlphaFoldDB" id="C0D3V3"/>
<reference evidence="2 3" key="2">
    <citation type="submission" date="2009-02" db="EMBL/GenBank/DDBJ databases">
        <title>Draft genome sequence of Clostridium asparagiforme (DSM 15981).</title>
        <authorList>
            <person name="Sudarsanam P."/>
            <person name="Ley R."/>
            <person name="Guruge J."/>
            <person name="Turnbaugh P.J."/>
            <person name="Mahowald M."/>
            <person name="Liep D."/>
            <person name="Gordon J."/>
        </authorList>
    </citation>
    <scope>NUCLEOTIDE SEQUENCE [LARGE SCALE GENOMIC DNA]</scope>
    <source>
        <strain evidence="2 3">DSM 15981</strain>
    </source>
</reference>
<dbReference type="Proteomes" id="UP000004756">
    <property type="component" value="Unassembled WGS sequence"/>
</dbReference>
<dbReference type="HOGENOM" id="CLU_3166279_0_0_9"/>
<proteinExistence type="predicted"/>
<accession>C0D3V3</accession>
<feature type="region of interest" description="Disordered" evidence="1">
    <location>
        <begin position="27"/>
        <end position="47"/>
    </location>
</feature>
<keyword evidence="3" id="KW-1185">Reference proteome</keyword>
<comment type="caution">
    <text evidence="2">The sequence shown here is derived from an EMBL/GenBank/DDBJ whole genome shotgun (WGS) entry which is preliminary data.</text>
</comment>
<reference evidence="2 3" key="1">
    <citation type="submission" date="2009-01" db="EMBL/GenBank/DDBJ databases">
        <authorList>
            <person name="Fulton L."/>
            <person name="Clifton S."/>
            <person name="Fulton B."/>
            <person name="Xu J."/>
            <person name="Minx P."/>
            <person name="Pepin K.H."/>
            <person name="Johnson M."/>
            <person name="Bhonagiri V."/>
            <person name="Nash W.E."/>
            <person name="Mardis E.R."/>
            <person name="Wilson R.K."/>
        </authorList>
    </citation>
    <scope>NUCLEOTIDE SEQUENCE [LARGE SCALE GENOMIC DNA]</scope>
    <source>
        <strain evidence="2 3">DSM 15981</strain>
    </source>
</reference>
<evidence type="ECO:0000256" key="1">
    <source>
        <dbReference type="SAM" id="MobiDB-lite"/>
    </source>
</evidence>
<organism evidence="2 3">
    <name type="scientific">[Clostridium] asparagiforme DSM 15981</name>
    <dbReference type="NCBI Taxonomy" id="518636"/>
    <lineage>
        <taxon>Bacteria</taxon>
        <taxon>Bacillati</taxon>
        <taxon>Bacillota</taxon>
        <taxon>Clostridia</taxon>
        <taxon>Lachnospirales</taxon>
        <taxon>Lachnospiraceae</taxon>
        <taxon>Enterocloster</taxon>
    </lineage>
</organism>
<gene>
    <name evidence="2" type="ORF">CLOSTASPAR_03944</name>
</gene>
<evidence type="ECO:0000313" key="2">
    <source>
        <dbReference type="EMBL" id="EEG53986.1"/>
    </source>
</evidence>
<evidence type="ECO:0000313" key="3">
    <source>
        <dbReference type="Proteomes" id="UP000004756"/>
    </source>
</evidence>
<dbReference type="EMBL" id="ACCJ01000316">
    <property type="protein sequence ID" value="EEG53986.1"/>
    <property type="molecule type" value="Genomic_DNA"/>
</dbReference>
<name>C0D3V3_9FIRM</name>